<sequence>MLFIAPFPTLGVIISTSFPSPSIPIPTPTPIVTPNPPLPASPGVPCLFGVICIPALYSFSYTVSYFSPPSRCIIVVYRLFPVLLPLLSAATPAPPLPFCVTSSAVASALYLCELGLIIDASSRCPVGV</sequence>
<accession>A0A1R1PXQ5</accession>
<protein>
    <submittedName>
        <fullName evidence="1">Uncharacterized protein</fullName>
    </submittedName>
</protein>
<comment type="caution">
    <text evidence="1">The sequence shown here is derived from an EMBL/GenBank/DDBJ whole genome shotgun (WGS) entry which is preliminary data.</text>
</comment>
<proteinExistence type="predicted"/>
<evidence type="ECO:0000313" key="2">
    <source>
        <dbReference type="Proteomes" id="UP000188320"/>
    </source>
</evidence>
<dbReference type="EMBL" id="LSSK01000056">
    <property type="protein sequence ID" value="OMH85697.1"/>
    <property type="molecule type" value="Genomic_DNA"/>
</dbReference>
<evidence type="ECO:0000313" key="1">
    <source>
        <dbReference type="EMBL" id="OMH85697.1"/>
    </source>
</evidence>
<dbReference type="Proteomes" id="UP000188320">
    <property type="component" value="Unassembled WGS sequence"/>
</dbReference>
<reference evidence="2" key="1">
    <citation type="submission" date="2017-01" db="EMBL/GenBank/DDBJ databases">
        <authorList>
            <person name="Wang Y."/>
            <person name="White M."/>
            <person name="Kvist S."/>
            <person name="Moncalvo J.-M."/>
        </authorList>
    </citation>
    <scope>NUCLEOTIDE SEQUENCE [LARGE SCALE GENOMIC DNA]</scope>
    <source>
        <strain evidence="2">COL-18-3</strain>
    </source>
</reference>
<name>A0A1R1PXQ5_ZANCU</name>
<gene>
    <name evidence="1" type="ORF">AX774_g748</name>
</gene>
<organism evidence="1 2">
    <name type="scientific">Zancudomyces culisetae</name>
    <name type="common">Gut fungus</name>
    <name type="synonym">Smittium culisetae</name>
    <dbReference type="NCBI Taxonomy" id="1213189"/>
    <lineage>
        <taxon>Eukaryota</taxon>
        <taxon>Fungi</taxon>
        <taxon>Fungi incertae sedis</taxon>
        <taxon>Zoopagomycota</taxon>
        <taxon>Kickxellomycotina</taxon>
        <taxon>Harpellomycetes</taxon>
        <taxon>Harpellales</taxon>
        <taxon>Legeriomycetaceae</taxon>
        <taxon>Zancudomyces</taxon>
    </lineage>
</organism>
<keyword evidence="2" id="KW-1185">Reference proteome</keyword>
<dbReference type="AlphaFoldDB" id="A0A1R1PXQ5"/>